<dbReference type="Pfam" id="PF00822">
    <property type="entry name" value="PMP22_Claudin"/>
    <property type="match status" value="1"/>
</dbReference>
<evidence type="ECO:0000256" key="2">
    <source>
        <dbReference type="ARBA" id="ARBA00022692"/>
    </source>
</evidence>
<evidence type="ECO:0000256" key="3">
    <source>
        <dbReference type="ARBA" id="ARBA00022989"/>
    </source>
</evidence>
<protein>
    <submittedName>
        <fullName evidence="6">Uncharacterized protein</fullName>
    </submittedName>
</protein>
<organism evidence="6 8">
    <name type="scientific">Didymodactylos carnosus</name>
    <dbReference type="NCBI Taxonomy" id="1234261"/>
    <lineage>
        <taxon>Eukaryota</taxon>
        <taxon>Metazoa</taxon>
        <taxon>Spiralia</taxon>
        <taxon>Gnathifera</taxon>
        <taxon>Rotifera</taxon>
        <taxon>Eurotatoria</taxon>
        <taxon>Bdelloidea</taxon>
        <taxon>Philodinida</taxon>
        <taxon>Philodinidae</taxon>
        <taxon>Didymodactylos</taxon>
    </lineage>
</organism>
<evidence type="ECO:0000313" key="6">
    <source>
        <dbReference type="EMBL" id="CAF0779030.1"/>
    </source>
</evidence>
<dbReference type="EMBL" id="CAJNOQ010000259">
    <property type="protein sequence ID" value="CAF0779030.1"/>
    <property type="molecule type" value="Genomic_DNA"/>
</dbReference>
<dbReference type="Proteomes" id="UP000681722">
    <property type="component" value="Unassembled WGS sequence"/>
</dbReference>
<proteinExistence type="predicted"/>
<name>A0A813R9P0_9BILA</name>
<evidence type="ECO:0000313" key="7">
    <source>
        <dbReference type="EMBL" id="CAF3562002.1"/>
    </source>
</evidence>
<dbReference type="Gene3D" id="1.20.140.150">
    <property type="match status" value="1"/>
</dbReference>
<evidence type="ECO:0000256" key="1">
    <source>
        <dbReference type="ARBA" id="ARBA00004141"/>
    </source>
</evidence>
<sequence>MAFPRVFPFIGAIVAIAAVGLTIIGVSTDYWFSTTIFHSGLWRHCTSDTNTICSELKAPQSSEMAISALVAMAVAALLAIISGVLYNKTDGSNNVARLCGSLSVILLFSSGILIAASLMRYFSVHVETGYSFTLMTIAQFLSFMAAILIAHWMEILPLLELQGLEDYRPYHKNLAYNSASEYLDHDRLIHLTIVDMF</sequence>
<evidence type="ECO:0000256" key="5">
    <source>
        <dbReference type="SAM" id="Phobius"/>
    </source>
</evidence>
<dbReference type="Proteomes" id="UP000663829">
    <property type="component" value="Unassembled WGS sequence"/>
</dbReference>
<feature type="transmembrane region" description="Helical" evidence="5">
    <location>
        <begin position="98"/>
        <end position="118"/>
    </location>
</feature>
<keyword evidence="2 5" id="KW-0812">Transmembrane</keyword>
<evidence type="ECO:0000256" key="4">
    <source>
        <dbReference type="ARBA" id="ARBA00023136"/>
    </source>
</evidence>
<keyword evidence="8" id="KW-1185">Reference proteome</keyword>
<dbReference type="GO" id="GO:0016020">
    <property type="term" value="C:membrane"/>
    <property type="evidence" value="ECO:0007669"/>
    <property type="project" value="UniProtKB-SubCell"/>
</dbReference>
<comment type="subcellular location">
    <subcellularLocation>
        <location evidence="1">Membrane</location>
        <topology evidence="1">Multi-pass membrane protein</topology>
    </subcellularLocation>
</comment>
<keyword evidence="3 5" id="KW-1133">Transmembrane helix</keyword>
<feature type="transmembrane region" description="Helical" evidence="5">
    <location>
        <begin position="130"/>
        <end position="152"/>
    </location>
</feature>
<accession>A0A813R9P0</accession>
<comment type="caution">
    <text evidence="6">The sequence shown here is derived from an EMBL/GenBank/DDBJ whole genome shotgun (WGS) entry which is preliminary data.</text>
</comment>
<dbReference type="AlphaFoldDB" id="A0A813R9P0"/>
<evidence type="ECO:0000313" key="8">
    <source>
        <dbReference type="Proteomes" id="UP000663829"/>
    </source>
</evidence>
<dbReference type="OrthoDB" id="10043829at2759"/>
<dbReference type="EMBL" id="CAJOBC010000259">
    <property type="protein sequence ID" value="CAF3562002.1"/>
    <property type="molecule type" value="Genomic_DNA"/>
</dbReference>
<keyword evidence="4 5" id="KW-0472">Membrane</keyword>
<gene>
    <name evidence="6" type="ORF">GPM918_LOCUS2357</name>
    <name evidence="7" type="ORF">SRO942_LOCUS2357</name>
</gene>
<dbReference type="InterPro" id="IPR004031">
    <property type="entry name" value="PMP22/EMP/MP20/Claudin"/>
</dbReference>
<feature type="transmembrane region" description="Helical" evidence="5">
    <location>
        <begin position="7"/>
        <end position="32"/>
    </location>
</feature>
<feature type="transmembrane region" description="Helical" evidence="5">
    <location>
        <begin position="64"/>
        <end position="86"/>
    </location>
</feature>
<reference evidence="6" key="1">
    <citation type="submission" date="2021-02" db="EMBL/GenBank/DDBJ databases">
        <authorList>
            <person name="Nowell W R."/>
        </authorList>
    </citation>
    <scope>NUCLEOTIDE SEQUENCE</scope>
</reference>